<dbReference type="GO" id="GO:0005886">
    <property type="term" value="C:plasma membrane"/>
    <property type="evidence" value="ECO:0007669"/>
    <property type="project" value="UniProtKB-SubCell"/>
</dbReference>
<dbReference type="InterPro" id="IPR036259">
    <property type="entry name" value="MFS_trans_sf"/>
</dbReference>
<dbReference type="Pfam" id="PF07690">
    <property type="entry name" value="MFS_1"/>
    <property type="match status" value="1"/>
</dbReference>
<evidence type="ECO:0000256" key="3">
    <source>
        <dbReference type="ARBA" id="ARBA00022475"/>
    </source>
</evidence>
<gene>
    <name evidence="9" type="ORF">HW450_07070</name>
</gene>
<feature type="transmembrane region" description="Helical" evidence="7">
    <location>
        <begin position="67"/>
        <end position="85"/>
    </location>
</feature>
<dbReference type="InterPro" id="IPR020846">
    <property type="entry name" value="MFS_dom"/>
</dbReference>
<accession>A0A7G5FC03</accession>
<dbReference type="Proteomes" id="UP000515570">
    <property type="component" value="Chromosome"/>
</dbReference>
<evidence type="ECO:0000313" key="10">
    <source>
        <dbReference type="Proteomes" id="UP000515570"/>
    </source>
</evidence>
<dbReference type="InterPro" id="IPR005829">
    <property type="entry name" value="Sugar_transporter_CS"/>
</dbReference>
<evidence type="ECO:0000256" key="4">
    <source>
        <dbReference type="ARBA" id="ARBA00022692"/>
    </source>
</evidence>
<feature type="transmembrane region" description="Helical" evidence="7">
    <location>
        <begin position="128"/>
        <end position="149"/>
    </location>
</feature>
<dbReference type="PANTHER" id="PTHR23517:SF13">
    <property type="entry name" value="MAJOR FACILITATOR SUPERFAMILY MFS_1"/>
    <property type="match status" value="1"/>
</dbReference>
<feature type="transmembrane region" description="Helical" evidence="7">
    <location>
        <begin position="91"/>
        <end position="116"/>
    </location>
</feature>
<feature type="transmembrane region" description="Helical" evidence="7">
    <location>
        <begin position="7"/>
        <end position="25"/>
    </location>
</feature>
<keyword evidence="2" id="KW-0813">Transport</keyword>
<feature type="transmembrane region" description="Helical" evidence="7">
    <location>
        <begin position="161"/>
        <end position="179"/>
    </location>
</feature>
<proteinExistence type="predicted"/>
<keyword evidence="4 7" id="KW-0812">Transmembrane</keyword>
<reference evidence="9 10" key="1">
    <citation type="submission" date="2020-07" db="EMBL/GenBank/DDBJ databases">
        <title>non toxigenic Corynebacterium sp. nov from a clinical source.</title>
        <authorList>
            <person name="Bernier A.-M."/>
            <person name="Bernard K."/>
        </authorList>
    </citation>
    <scope>NUCLEOTIDE SEQUENCE [LARGE SCALE GENOMIC DNA]</scope>
    <source>
        <strain evidence="10">NML 93-0612</strain>
    </source>
</reference>
<dbReference type="InterPro" id="IPR011701">
    <property type="entry name" value="MFS"/>
</dbReference>
<dbReference type="AlphaFoldDB" id="A0A7G5FC03"/>
<evidence type="ECO:0000256" key="6">
    <source>
        <dbReference type="ARBA" id="ARBA00023136"/>
    </source>
</evidence>
<dbReference type="PANTHER" id="PTHR23517">
    <property type="entry name" value="RESISTANCE PROTEIN MDTM, PUTATIVE-RELATED-RELATED"/>
    <property type="match status" value="1"/>
</dbReference>
<feature type="transmembrane region" description="Helical" evidence="7">
    <location>
        <begin position="200"/>
        <end position="223"/>
    </location>
</feature>
<dbReference type="SUPFAM" id="SSF103473">
    <property type="entry name" value="MFS general substrate transporter"/>
    <property type="match status" value="1"/>
</dbReference>
<feature type="transmembrane region" description="Helical" evidence="7">
    <location>
        <begin position="235"/>
        <end position="256"/>
    </location>
</feature>
<feature type="transmembrane region" description="Helical" evidence="7">
    <location>
        <begin position="357"/>
        <end position="376"/>
    </location>
</feature>
<dbReference type="InterPro" id="IPR050171">
    <property type="entry name" value="MFS_Transporters"/>
</dbReference>
<dbReference type="RefSeq" id="WP_182384954.1">
    <property type="nucleotide sequence ID" value="NZ_CP059833.1"/>
</dbReference>
<dbReference type="EMBL" id="CP059833">
    <property type="protein sequence ID" value="QMV84144.1"/>
    <property type="molecule type" value="Genomic_DNA"/>
</dbReference>
<evidence type="ECO:0000256" key="5">
    <source>
        <dbReference type="ARBA" id="ARBA00022989"/>
    </source>
</evidence>
<evidence type="ECO:0000259" key="8">
    <source>
        <dbReference type="PROSITE" id="PS50850"/>
    </source>
</evidence>
<feature type="domain" description="Major facilitator superfamily (MFS) profile" evidence="8">
    <location>
        <begin position="2"/>
        <end position="382"/>
    </location>
</feature>
<feature type="transmembrane region" description="Helical" evidence="7">
    <location>
        <begin position="324"/>
        <end position="345"/>
    </location>
</feature>
<evidence type="ECO:0000256" key="2">
    <source>
        <dbReference type="ARBA" id="ARBA00022448"/>
    </source>
</evidence>
<keyword evidence="10" id="KW-1185">Reference proteome</keyword>
<name>A0A7G5FC03_9CORY</name>
<keyword evidence="5 7" id="KW-1133">Transmembrane helix</keyword>
<dbReference type="PROSITE" id="PS00216">
    <property type="entry name" value="SUGAR_TRANSPORT_1"/>
    <property type="match status" value="1"/>
</dbReference>
<sequence length="382" mass="40772">MQWFRVALGMFIIAFGANSFAPMLLTYRYEAGLSEATVTFLLAAYIFGLIPALLIGGRLSDRVGRRALMRPALVISAVSSLIILYGGLGQVWALTLGRWICGIAVGFVMASGAAWLREVSDAPVAVSARRATIASTAGFGGGPIVAGVLAEFGPNPLILPWLFHAVATVLLALVVWRLPEVPVSGTVQGRFFPKTALSSRFLWSVAAWAPWVFGCASTAFAILVSLTSSHFEHKFVFAGVVAGITMLVGVAVQPLVPRLGSGFVPPAVVGLAFAFLGMIFSYIIARTNQPHWIWPAALALGSAYGIMMVSGLREAQMMAPPSELGSLIGIFYSMTYLGFCVPFVVSFIGPAYGYDTVFIIGMVVIAASVWPVTHVIKKYEPR</sequence>
<comment type="subcellular location">
    <subcellularLocation>
        <location evidence="1">Cell membrane</location>
        <topology evidence="1">Multi-pass membrane protein</topology>
    </subcellularLocation>
</comment>
<evidence type="ECO:0000256" key="7">
    <source>
        <dbReference type="SAM" id="Phobius"/>
    </source>
</evidence>
<evidence type="ECO:0000313" key="9">
    <source>
        <dbReference type="EMBL" id="QMV84144.1"/>
    </source>
</evidence>
<dbReference type="Gene3D" id="1.20.1250.20">
    <property type="entry name" value="MFS general substrate transporter like domains"/>
    <property type="match status" value="1"/>
</dbReference>
<dbReference type="PROSITE" id="PS50850">
    <property type="entry name" value="MFS"/>
    <property type="match status" value="1"/>
</dbReference>
<keyword evidence="3" id="KW-1003">Cell membrane</keyword>
<organism evidence="9 10">
    <name type="scientific">Corynebacterium hindlerae</name>
    <dbReference type="NCBI Taxonomy" id="699041"/>
    <lineage>
        <taxon>Bacteria</taxon>
        <taxon>Bacillati</taxon>
        <taxon>Actinomycetota</taxon>
        <taxon>Actinomycetes</taxon>
        <taxon>Mycobacteriales</taxon>
        <taxon>Corynebacteriaceae</taxon>
        <taxon>Corynebacterium</taxon>
    </lineage>
</organism>
<feature type="transmembrane region" description="Helical" evidence="7">
    <location>
        <begin position="37"/>
        <end position="55"/>
    </location>
</feature>
<protein>
    <submittedName>
        <fullName evidence="9">MFS transporter</fullName>
    </submittedName>
</protein>
<feature type="transmembrane region" description="Helical" evidence="7">
    <location>
        <begin position="291"/>
        <end position="312"/>
    </location>
</feature>
<feature type="transmembrane region" description="Helical" evidence="7">
    <location>
        <begin position="263"/>
        <end position="285"/>
    </location>
</feature>
<keyword evidence="6 7" id="KW-0472">Membrane</keyword>
<dbReference type="GO" id="GO:0022857">
    <property type="term" value="F:transmembrane transporter activity"/>
    <property type="evidence" value="ECO:0007669"/>
    <property type="project" value="InterPro"/>
</dbReference>
<evidence type="ECO:0000256" key="1">
    <source>
        <dbReference type="ARBA" id="ARBA00004651"/>
    </source>
</evidence>